<dbReference type="VEuPathDB" id="FungiDB:MYCFIDRAFT_180171"/>
<protein>
    <submittedName>
        <fullName evidence="1">Uncharacterized protein</fullName>
    </submittedName>
</protein>
<dbReference type="RefSeq" id="XP_007932297.1">
    <property type="nucleotide sequence ID" value="XM_007934106.1"/>
</dbReference>
<dbReference type="HOGENOM" id="CLU_2528407_0_0_1"/>
<evidence type="ECO:0000313" key="2">
    <source>
        <dbReference type="Proteomes" id="UP000016932"/>
    </source>
</evidence>
<dbReference type="Proteomes" id="UP000016932">
    <property type="component" value="Unassembled WGS sequence"/>
</dbReference>
<gene>
    <name evidence="1" type="ORF">MYCFIDRAFT_180171</name>
</gene>
<reference evidence="1 2" key="1">
    <citation type="journal article" date="2012" name="PLoS Pathog.">
        <title>Diverse lifestyles and strategies of plant pathogenesis encoded in the genomes of eighteen Dothideomycetes fungi.</title>
        <authorList>
            <person name="Ohm R.A."/>
            <person name="Feau N."/>
            <person name="Henrissat B."/>
            <person name="Schoch C.L."/>
            <person name="Horwitz B.A."/>
            <person name="Barry K.W."/>
            <person name="Condon B.J."/>
            <person name="Copeland A.C."/>
            <person name="Dhillon B."/>
            <person name="Glaser F."/>
            <person name="Hesse C.N."/>
            <person name="Kosti I."/>
            <person name="LaButti K."/>
            <person name="Lindquist E.A."/>
            <person name="Lucas S."/>
            <person name="Salamov A.A."/>
            <person name="Bradshaw R.E."/>
            <person name="Ciuffetti L."/>
            <person name="Hamelin R.C."/>
            <person name="Kema G.H.J."/>
            <person name="Lawrence C."/>
            <person name="Scott J.A."/>
            <person name="Spatafora J.W."/>
            <person name="Turgeon B.G."/>
            <person name="de Wit P.J.G.M."/>
            <person name="Zhong S."/>
            <person name="Goodwin S.B."/>
            <person name="Grigoriev I.V."/>
        </authorList>
    </citation>
    <scope>NUCLEOTIDE SEQUENCE [LARGE SCALE GENOMIC DNA]</scope>
    <source>
        <strain evidence="1 2">CIRAD86</strain>
    </source>
</reference>
<sequence>MPATLPATLFGPVSNAGDSGLFNTFLDVTADSEAGVCLLSALLPQGEASRQQDSLAKYLHIINTPSIITATEGQRSDVTYNTAD</sequence>
<keyword evidence="2" id="KW-1185">Reference proteome</keyword>
<proteinExistence type="predicted"/>
<dbReference type="GeneID" id="19334327"/>
<organism evidence="1 2">
    <name type="scientific">Pseudocercospora fijiensis (strain CIRAD86)</name>
    <name type="common">Black leaf streak disease fungus</name>
    <name type="synonym">Mycosphaerella fijiensis</name>
    <dbReference type="NCBI Taxonomy" id="383855"/>
    <lineage>
        <taxon>Eukaryota</taxon>
        <taxon>Fungi</taxon>
        <taxon>Dikarya</taxon>
        <taxon>Ascomycota</taxon>
        <taxon>Pezizomycotina</taxon>
        <taxon>Dothideomycetes</taxon>
        <taxon>Dothideomycetidae</taxon>
        <taxon>Mycosphaerellales</taxon>
        <taxon>Mycosphaerellaceae</taxon>
        <taxon>Pseudocercospora</taxon>
    </lineage>
</organism>
<accession>M3AI45</accession>
<dbReference type="EMBL" id="KB446568">
    <property type="protein sequence ID" value="EME77162.1"/>
    <property type="molecule type" value="Genomic_DNA"/>
</dbReference>
<evidence type="ECO:0000313" key="1">
    <source>
        <dbReference type="EMBL" id="EME77162.1"/>
    </source>
</evidence>
<name>M3AI45_PSEFD</name>
<dbReference type="KEGG" id="pfj:MYCFIDRAFT_180171"/>
<dbReference type="AlphaFoldDB" id="M3AI45"/>